<dbReference type="Proteomes" id="UP000269289">
    <property type="component" value="Unassembled WGS sequence"/>
</dbReference>
<proteinExistence type="predicted"/>
<evidence type="ECO:0000313" key="4">
    <source>
        <dbReference type="Proteomes" id="UP000269289"/>
    </source>
</evidence>
<evidence type="ECO:0000313" key="3">
    <source>
        <dbReference type="EMBL" id="RMI12648.1"/>
    </source>
</evidence>
<feature type="region of interest" description="Disordered" evidence="1">
    <location>
        <begin position="1"/>
        <end position="29"/>
    </location>
</feature>
<dbReference type="EMBL" id="RFFI01000032">
    <property type="protein sequence ID" value="RMI12648.1"/>
    <property type="molecule type" value="Genomic_DNA"/>
</dbReference>
<sequence>GLAAASAALAAVRTDAHRTPDGAGGDAPVAAPQVAEWETTNVHQVATVLAATAATRRETRGGHLRSDHPERDDARWLLRVEARLAPDGTLVEDPTPLV</sequence>
<dbReference type="SUPFAM" id="SSF46977">
    <property type="entry name" value="Succinate dehydrogenase/fumarate reductase flavoprotein C-terminal domain"/>
    <property type="match status" value="1"/>
</dbReference>
<feature type="compositionally biased region" description="Low complexity" evidence="1">
    <location>
        <begin position="1"/>
        <end position="11"/>
    </location>
</feature>
<dbReference type="Pfam" id="PF02910">
    <property type="entry name" value="Succ_DH_flav_C"/>
    <property type="match status" value="1"/>
</dbReference>
<organism evidence="3 4">
    <name type="scientific">Cellulomonas triticagri</name>
    <dbReference type="NCBI Taxonomy" id="2483352"/>
    <lineage>
        <taxon>Bacteria</taxon>
        <taxon>Bacillati</taxon>
        <taxon>Actinomycetota</taxon>
        <taxon>Actinomycetes</taxon>
        <taxon>Micrococcales</taxon>
        <taxon>Cellulomonadaceae</taxon>
        <taxon>Cellulomonas</taxon>
    </lineage>
</organism>
<dbReference type="AlphaFoldDB" id="A0A3M2JR03"/>
<feature type="non-terminal residue" evidence="3">
    <location>
        <position position="1"/>
    </location>
</feature>
<dbReference type="InterPro" id="IPR037099">
    <property type="entry name" value="Fum_R/Succ_DH_flav-like_C_sf"/>
</dbReference>
<gene>
    <name evidence="3" type="ORF">EBM89_07625</name>
</gene>
<accession>A0A3M2JR03</accession>
<reference evidence="3 4" key="1">
    <citation type="submission" date="2018-10" db="EMBL/GenBank/DDBJ databases">
        <title>Isolation, diversity and antifungal activity of actinobacteria from wheat.</title>
        <authorList>
            <person name="Han C."/>
        </authorList>
    </citation>
    <scope>NUCLEOTIDE SEQUENCE [LARGE SCALE GENOMIC DNA]</scope>
    <source>
        <strain evidence="3 4">NEAU-YY56</strain>
    </source>
</reference>
<name>A0A3M2JR03_9CELL</name>
<feature type="domain" description="Fumarate reductase/succinate dehydrogenase flavoprotein-like C-terminal" evidence="2">
    <location>
        <begin position="34"/>
        <end position="79"/>
    </location>
</feature>
<dbReference type="Gene3D" id="1.20.58.100">
    <property type="entry name" value="Fumarate reductase/succinate dehydrogenase flavoprotein-like, C-terminal domain"/>
    <property type="match status" value="1"/>
</dbReference>
<keyword evidence="4" id="KW-1185">Reference proteome</keyword>
<comment type="caution">
    <text evidence="3">The sequence shown here is derived from an EMBL/GenBank/DDBJ whole genome shotgun (WGS) entry which is preliminary data.</text>
</comment>
<dbReference type="InterPro" id="IPR015939">
    <property type="entry name" value="Fum_Rdtase/Succ_DH_flav-like_C"/>
</dbReference>
<protein>
    <submittedName>
        <fullName evidence="3">L-aspartate oxidase</fullName>
    </submittedName>
</protein>
<dbReference type="GO" id="GO:0016491">
    <property type="term" value="F:oxidoreductase activity"/>
    <property type="evidence" value="ECO:0007669"/>
    <property type="project" value="InterPro"/>
</dbReference>
<evidence type="ECO:0000259" key="2">
    <source>
        <dbReference type="Pfam" id="PF02910"/>
    </source>
</evidence>
<evidence type="ECO:0000256" key="1">
    <source>
        <dbReference type="SAM" id="MobiDB-lite"/>
    </source>
</evidence>